<keyword evidence="2" id="KW-1185">Reference proteome</keyword>
<name>A0A1J7IUM9_9PEZI</name>
<gene>
    <name evidence="1" type="ORF">CONLIGDRAFT_713412</name>
</gene>
<dbReference type="Proteomes" id="UP000182658">
    <property type="component" value="Unassembled WGS sequence"/>
</dbReference>
<dbReference type="InParanoid" id="A0A1J7IUM9"/>
<evidence type="ECO:0000313" key="2">
    <source>
        <dbReference type="Proteomes" id="UP000182658"/>
    </source>
</evidence>
<sequence>MAVLDWTKLQDVLDAALEADVLAIKQAPKWRAAALWADFDLSGRVEHAISMAYCIFAENGQNQQLLNHTQQMPKATPLNEKQFAHVFRYGNAVSKTKSHRTSKHVKELEVIIVRAQMEASRIASRVRLPLFVGAGISLGIGIAEMGPGYGRTAMAADREF</sequence>
<accession>A0A1J7IUM9</accession>
<organism evidence="1 2">
    <name type="scientific">Coniochaeta ligniaria NRRL 30616</name>
    <dbReference type="NCBI Taxonomy" id="1408157"/>
    <lineage>
        <taxon>Eukaryota</taxon>
        <taxon>Fungi</taxon>
        <taxon>Dikarya</taxon>
        <taxon>Ascomycota</taxon>
        <taxon>Pezizomycotina</taxon>
        <taxon>Sordariomycetes</taxon>
        <taxon>Sordariomycetidae</taxon>
        <taxon>Coniochaetales</taxon>
        <taxon>Coniochaetaceae</taxon>
        <taxon>Coniochaeta</taxon>
    </lineage>
</organism>
<reference evidence="1 2" key="1">
    <citation type="submission" date="2016-10" db="EMBL/GenBank/DDBJ databases">
        <title>Draft genome sequence of Coniochaeta ligniaria NRRL30616, a lignocellulolytic fungus for bioabatement of inhibitors in plant biomass hydrolysates.</title>
        <authorList>
            <consortium name="DOE Joint Genome Institute"/>
            <person name="Jimenez D.J."/>
            <person name="Hector R.E."/>
            <person name="Riley R."/>
            <person name="Sun H."/>
            <person name="Grigoriev I.V."/>
            <person name="Van Elsas J.D."/>
            <person name="Nichols N.N."/>
        </authorList>
    </citation>
    <scope>NUCLEOTIDE SEQUENCE [LARGE SCALE GENOMIC DNA]</scope>
    <source>
        <strain evidence="1 2">NRRL 30616</strain>
    </source>
</reference>
<dbReference type="AlphaFoldDB" id="A0A1J7IUM9"/>
<proteinExistence type="predicted"/>
<protein>
    <submittedName>
        <fullName evidence="1">Uncharacterized protein</fullName>
    </submittedName>
</protein>
<dbReference type="EMBL" id="KV875096">
    <property type="protein sequence ID" value="OIW30883.1"/>
    <property type="molecule type" value="Genomic_DNA"/>
</dbReference>
<evidence type="ECO:0000313" key="1">
    <source>
        <dbReference type="EMBL" id="OIW30883.1"/>
    </source>
</evidence>